<reference evidence="1" key="1">
    <citation type="submission" date="2022-11" db="EMBL/GenBank/DDBJ databases">
        <title>Minimal conservation of predation-associated metabolite biosynthetic gene clusters underscores biosynthetic potential of Myxococcota including descriptions for ten novel species: Archangium lansinium sp. nov., Myxococcus landrumus sp. nov., Nannocystis bai.</title>
        <authorList>
            <person name="Ahearne A."/>
            <person name="Stevens C."/>
            <person name="Phillips K."/>
        </authorList>
    </citation>
    <scope>NUCLEOTIDE SEQUENCE</scope>
    <source>
        <strain evidence="1">Na p29</strain>
    </source>
</reference>
<comment type="caution">
    <text evidence="1">The sequence shown here is derived from an EMBL/GenBank/DDBJ whole genome shotgun (WGS) entry which is preliminary data.</text>
</comment>
<evidence type="ECO:0008006" key="3">
    <source>
        <dbReference type="Google" id="ProtNLM"/>
    </source>
</evidence>
<sequence length="583" mass="63635">MPATLAALESALATGTEAEWLAQLSDEAVREQVQRALQADRKLWTQYPDSLGSCLLARTFGVKALASLHRAWAKELAARGRPWIRPLRQLPVEVLPLAELESARGLSFGGLRVPLFVTDDELLLTAHPRGSGRKKERVRWHWTEGRAIVEPAPAGDGAAAKYPQFVSDGWGPTYMIRAEGAPRVALPCPDGGSASVQWSADGSRLIVYGTHDEYAGGFVYVVHPGTLAVERALEVDSPVSSVVDGGGQMVVSTYRSGTIGWVDGRKYVLPIGEYEFAVSPSGKYVATFAGVLKLWSLAELVRHEARPPEPGFPACFDPDGERLLCDRELLDGRTGKRVARLNPELGPYLEGGPPQPWLHFGTRVLICTHGGLQLWDARRGKPLETTEPLGFPHWYTLAYDREGSRLAALQQGKKPVALHELPHGRLVRTVIFELAGQALGMADDGSMLAVQRGGRVEVRTVDGALVRRCGQVIQGARERRSYDPPPRFSRDGRRIAARVGDQAWRIWTLASGEEERVADELEDVADFAAPRPAGWKLEGGKFSVFTHEASGTTIALPVNGGWQFNPADPRIGICNELLVILEG</sequence>
<dbReference type="InterPro" id="IPR015943">
    <property type="entry name" value="WD40/YVTN_repeat-like_dom_sf"/>
</dbReference>
<dbReference type="SUPFAM" id="SSF82171">
    <property type="entry name" value="DPP6 N-terminal domain-like"/>
    <property type="match status" value="1"/>
</dbReference>
<name>A0A9X3EID3_9BACT</name>
<dbReference type="Gene3D" id="2.130.10.10">
    <property type="entry name" value="YVTN repeat-like/Quinoprotein amine dehydrogenase"/>
    <property type="match status" value="1"/>
</dbReference>
<evidence type="ECO:0000313" key="2">
    <source>
        <dbReference type="Proteomes" id="UP001150924"/>
    </source>
</evidence>
<accession>A0A9X3EID3</accession>
<dbReference type="SUPFAM" id="SSF50969">
    <property type="entry name" value="YVTN repeat-like/Quinoprotein amine dehydrogenase"/>
    <property type="match status" value="1"/>
</dbReference>
<proteinExistence type="predicted"/>
<evidence type="ECO:0000313" key="1">
    <source>
        <dbReference type="EMBL" id="MCY1004622.1"/>
    </source>
</evidence>
<dbReference type="Proteomes" id="UP001150924">
    <property type="component" value="Unassembled WGS sequence"/>
</dbReference>
<protein>
    <recommendedName>
        <fullName evidence="3">WD40 repeat domain-containing protein</fullName>
    </recommendedName>
</protein>
<organism evidence="1 2">
    <name type="scientific">Nannocystis pusilla</name>
    <dbReference type="NCBI Taxonomy" id="889268"/>
    <lineage>
        <taxon>Bacteria</taxon>
        <taxon>Pseudomonadati</taxon>
        <taxon>Myxococcota</taxon>
        <taxon>Polyangia</taxon>
        <taxon>Nannocystales</taxon>
        <taxon>Nannocystaceae</taxon>
        <taxon>Nannocystis</taxon>
    </lineage>
</organism>
<dbReference type="EMBL" id="JAPNKE010000002">
    <property type="protein sequence ID" value="MCY1004622.1"/>
    <property type="molecule type" value="Genomic_DNA"/>
</dbReference>
<dbReference type="RefSeq" id="WP_267766184.1">
    <property type="nucleotide sequence ID" value="NZ_JAPNKE010000002.1"/>
</dbReference>
<dbReference type="InterPro" id="IPR011044">
    <property type="entry name" value="Quino_amine_DH_bsu"/>
</dbReference>
<keyword evidence="2" id="KW-1185">Reference proteome</keyword>
<dbReference type="AlphaFoldDB" id="A0A9X3EID3"/>
<gene>
    <name evidence="1" type="ORF">OV079_03355</name>
</gene>